<dbReference type="RefSeq" id="WP_097149333.1">
    <property type="nucleotide sequence ID" value="NZ_OBQC01000005.1"/>
</dbReference>
<feature type="compositionally biased region" description="Low complexity" evidence="1">
    <location>
        <begin position="69"/>
        <end position="83"/>
    </location>
</feature>
<proteinExistence type="predicted"/>
<feature type="region of interest" description="Disordered" evidence="1">
    <location>
        <begin position="23"/>
        <end position="84"/>
    </location>
</feature>
<gene>
    <name evidence="3" type="ORF">SAMN05877842_105143</name>
</gene>
<dbReference type="EMBL" id="OBQC01000005">
    <property type="protein sequence ID" value="SOC39286.1"/>
    <property type="molecule type" value="Genomic_DNA"/>
</dbReference>
<sequence>MKKLLIYLFVLTLASALTACNSLPTPQVKEPEKQEDTQKSKDQTNEETNIDKEEVVVEEEEVEDEKDTTNNTTDNQNKDNTTTENDDLALAFQAYIDEIMLLAPEEIRIIEAYGSVSGNNYVNDSIMYDELYYNVVPSYNEFVIALEGISSDNEIINDLHAIYVEAATIQLGAFTVMITALEEQSRDLVEMANQGLSEASSLITEWQAQVQILSVQTGVSF</sequence>
<evidence type="ECO:0008006" key="5">
    <source>
        <dbReference type="Google" id="ProtNLM"/>
    </source>
</evidence>
<accession>A0A285UFD1</accession>
<dbReference type="Proteomes" id="UP000219252">
    <property type="component" value="Unassembled WGS sequence"/>
</dbReference>
<feature type="compositionally biased region" description="Acidic residues" evidence="1">
    <location>
        <begin position="56"/>
        <end position="66"/>
    </location>
</feature>
<evidence type="ECO:0000313" key="4">
    <source>
        <dbReference type="Proteomes" id="UP000219252"/>
    </source>
</evidence>
<evidence type="ECO:0000256" key="2">
    <source>
        <dbReference type="SAM" id="SignalP"/>
    </source>
</evidence>
<dbReference type="PROSITE" id="PS51257">
    <property type="entry name" value="PROKAR_LIPOPROTEIN"/>
    <property type="match status" value="1"/>
</dbReference>
<keyword evidence="4" id="KW-1185">Reference proteome</keyword>
<evidence type="ECO:0000256" key="1">
    <source>
        <dbReference type="SAM" id="MobiDB-lite"/>
    </source>
</evidence>
<evidence type="ECO:0000313" key="3">
    <source>
        <dbReference type="EMBL" id="SOC39286.1"/>
    </source>
</evidence>
<dbReference type="AlphaFoldDB" id="A0A285UFD1"/>
<reference evidence="4" key="1">
    <citation type="submission" date="2017-08" db="EMBL/GenBank/DDBJ databases">
        <authorList>
            <person name="Varghese N."/>
            <person name="Submissions S."/>
        </authorList>
    </citation>
    <scope>NUCLEOTIDE SEQUENCE [LARGE SCALE GENOMIC DNA]</scope>
    <source>
        <strain evidence="4">JC23</strain>
    </source>
</reference>
<feature type="chain" id="PRO_5039212210" description="Lipoprotein" evidence="2">
    <location>
        <begin position="20"/>
        <end position="221"/>
    </location>
</feature>
<feature type="signal peptide" evidence="2">
    <location>
        <begin position="1"/>
        <end position="19"/>
    </location>
</feature>
<dbReference type="OrthoDB" id="1953267at2"/>
<feature type="compositionally biased region" description="Basic and acidic residues" evidence="1">
    <location>
        <begin position="29"/>
        <end position="55"/>
    </location>
</feature>
<keyword evidence="2" id="KW-0732">Signal</keyword>
<organism evidence="3 4">
    <name type="scientific">Ureibacillus acetophenoni</name>
    <dbReference type="NCBI Taxonomy" id="614649"/>
    <lineage>
        <taxon>Bacteria</taxon>
        <taxon>Bacillati</taxon>
        <taxon>Bacillota</taxon>
        <taxon>Bacilli</taxon>
        <taxon>Bacillales</taxon>
        <taxon>Caryophanaceae</taxon>
        <taxon>Ureibacillus</taxon>
    </lineage>
</organism>
<name>A0A285UFD1_9BACL</name>
<protein>
    <recommendedName>
        <fullName evidence="5">Lipoprotein</fullName>
    </recommendedName>
</protein>